<sequence length="140" mass="16098">MSNSLPYGFLANVVLALHALIVLFVIGGLLLVILGNLRSWQWVNTLWFRLLHLATILIVVAEAWLGLVCPLTTLEMWFRAQAGTIPYSGDFIEHWLQTILFWDAPSWVFITTYSIFSLAVAATWWYFPPKTKRHWHKPSA</sequence>
<dbReference type="Proteomes" id="UP000294737">
    <property type="component" value="Unassembled WGS sequence"/>
</dbReference>
<reference evidence="2 3" key="1">
    <citation type="submission" date="2019-03" db="EMBL/GenBank/DDBJ databases">
        <title>Genomic Encyclopedia of Type Strains, Phase IV (KMG-IV): sequencing the most valuable type-strain genomes for metagenomic binning, comparative biology and taxonomic classification.</title>
        <authorList>
            <person name="Goeker M."/>
        </authorList>
    </citation>
    <scope>NUCLEOTIDE SEQUENCE [LARGE SCALE GENOMIC DNA]</scope>
    <source>
        <strain evidence="2 3">DSM 18555</strain>
    </source>
</reference>
<protein>
    <submittedName>
        <fullName evidence="2">Uncharacterized protein DUF2784</fullName>
    </submittedName>
</protein>
<comment type="caution">
    <text evidence="2">The sequence shown here is derived from an EMBL/GenBank/DDBJ whole genome shotgun (WGS) entry which is preliminary data.</text>
</comment>
<evidence type="ECO:0000313" key="3">
    <source>
        <dbReference type="Proteomes" id="UP000294737"/>
    </source>
</evidence>
<keyword evidence="3" id="KW-1185">Reference proteome</keyword>
<accession>A0A4R6G4R9</accession>
<dbReference type="OrthoDB" id="370375at2"/>
<proteinExistence type="predicted"/>
<dbReference type="AlphaFoldDB" id="A0A4R6G4R9"/>
<keyword evidence="1" id="KW-1133">Transmembrane helix</keyword>
<dbReference type="EMBL" id="SNWF01000005">
    <property type="protein sequence ID" value="TDN89469.1"/>
    <property type="molecule type" value="Genomic_DNA"/>
</dbReference>
<feature type="transmembrane region" description="Helical" evidence="1">
    <location>
        <begin position="107"/>
        <end position="127"/>
    </location>
</feature>
<evidence type="ECO:0000313" key="2">
    <source>
        <dbReference type="EMBL" id="TDN89469.1"/>
    </source>
</evidence>
<gene>
    <name evidence="2" type="ORF">EV677_1526</name>
</gene>
<keyword evidence="1" id="KW-0812">Transmembrane</keyword>
<feature type="transmembrane region" description="Helical" evidence="1">
    <location>
        <begin position="6"/>
        <end position="34"/>
    </location>
</feature>
<dbReference type="Pfam" id="PF10861">
    <property type="entry name" value="DUF2784"/>
    <property type="match status" value="1"/>
</dbReference>
<name>A0A4R6G4R9_9BURK</name>
<keyword evidence="1" id="KW-0472">Membrane</keyword>
<evidence type="ECO:0000256" key="1">
    <source>
        <dbReference type="SAM" id="Phobius"/>
    </source>
</evidence>
<dbReference type="InterPro" id="IPR021218">
    <property type="entry name" value="DUF2784"/>
</dbReference>
<dbReference type="RefSeq" id="WP_112993140.1">
    <property type="nucleotide sequence ID" value="NZ_PTLZ01000005.1"/>
</dbReference>
<feature type="transmembrane region" description="Helical" evidence="1">
    <location>
        <begin position="46"/>
        <end position="67"/>
    </location>
</feature>
<organism evidence="2 3">
    <name type="scientific">Herminiimonas fonticola</name>
    <dbReference type="NCBI Taxonomy" id="303380"/>
    <lineage>
        <taxon>Bacteria</taxon>
        <taxon>Pseudomonadati</taxon>
        <taxon>Pseudomonadota</taxon>
        <taxon>Betaproteobacteria</taxon>
        <taxon>Burkholderiales</taxon>
        <taxon>Oxalobacteraceae</taxon>
        <taxon>Herminiimonas</taxon>
    </lineage>
</organism>